<proteinExistence type="predicted"/>
<dbReference type="RefSeq" id="WP_179206690.1">
    <property type="nucleotide sequence ID" value="NZ_FUKO01000019.1"/>
</dbReference>
<name>A0A1R4J6X4_9MICO</name>
<protein>
    <submittedName>
        <fullName evidence="2">Putative integral membrane protein</fullName>
    </submittedName>
</protein>
<gene>
    <name evidence="2" type="ORF">FM104_05715</name>
</gene>
<dbReference type="Pfam" id="PF19877">
    <property type="entry name" value="DUF6350"/>
    <property type="match status" value="1"/>
</dbReference>
<dbReference type="AlphaFoldDB" id="A0A1R4J6X4"/>
<feature type="transmembrane region" description="Helical" evidence="1">
    <location>
        <begin position="233"/>
        <end position="251"/>
    </location>
</feature>
<evidence type="ECO:0000256" key="1">
    <source>
        <dbReference type="SAM" id="Phobius"/>
    </source>
</evidence>
<dbReference type="EMBL" id="FUKO01000019">
    <property type="protein sequence ID" value="SJN27729.1"/>
    <property type="molecule type" value="Genomic_DNA"/>
</dbReference>
<keyword evidence="1" id="KW-1133">Transmembrane helix</keyword>
<keyword evidence="3" id="KW-1185">Reference proteome</keyword>
<feature type="transmembrane region" description="Helical" evidence="1">
    <location>
        <begin position="300"/>
        <end position="320"/>
    </location>
</feature>
<accession>A0A1R4J6X4</accession>
<feature type="transmembrane region" description="Helical" evidence="1">
    <location>
        <begin position="341"/>
        <end position="362"/>
    </location>
</feature>
<keyword evidence="1" id="KW-0472">Membrane</keyword>
<feature type="transmembrane region" description="Helical" evidence="1">
    <location>
        <begin position="199"/>
        <end position="221"/>
    </location>
</feature>
<sequence length="422" mass="43235">MQRVIVVLLAALDAAIAAVVGIVVVLAPLTLLWVLAFGLSADWGALWPVSGTLWQFAHGAPLDVVLPDELLSTLAISKDAAHFALSVPPLAIMVFTLLFAVRSGRRTAVAGAWPTGVASGAIAFAAISALIGLTAHSAVLRVEQWVAIVVPASVYLVGLLLGAVKHAWSEGDDGIIDRIHDLVDGWGDWAPVPAEAMRGAAAVVMALTGAAAIGFAAMTVLRGGQVIALFEAAHVDILGATMLTMAHLAYLPTLLVWSASWISGSGFALGAGTSVSPVGTELGVVPGIPVLGLLPEHSSMWMLVIVLVPIACGAFAGWIVRSRLVWEGTGAGYGPRAAIAAGIAVISAGVVAIAAVLASGSLGPGRLAEAGPSVGPFALAIGIEVLIGCGILLLTPRHHDELAEERTDRWRAEMDQLTTPVD</sequence>
<feature type="transmembrane region" description="Helical" evidence="1">
    <location>
        <begin position="145"/>
        <end position="164"/>
    </location>
</feature>
<dbReference type="InterPro" id="IPR045931">
    <property type="entry name" value="DUF6350"/>
</dbReference>
<feature type="transmembrane region" description="Helical" evidence="1">
    <location>
        <begin position="113"/>
        <end position="133"/>
    </location>
</feature>
<keyword evidence="1" id="KW-0812">Transmembrane</keyword>
<feature type="transmembrane region" description="Helical" evidence="1">
    <location>
        <begin position="374"/>
        <end position="394"/>
    </location>
</feature>
<reference evidence="2 3" key="1">
    <citation type="submission" date="2017-02" db="EMBL/GenBank/DDBJ databases">
        <authorList>
            <person name="Peterson S.W."/>
        </authorList>
    </citation>
    <scope>NUCLEOTIDE SEQUENCE [LARGE SCALE GENOMIC DNA]</scope>
    <source>
        <strain evidence="2 3">B Mb 05.01</strain>
    </source>
</reference>
<evidence type="ECO:0000313" key="2">
    <source>
        <dbReference type="EMBL" id="SJN27729.1"/>
    </source>
</evidence>
<feature type="transmembrane region" description="Helical" evidence="1">
    <location>
        <begin position="80"/>
        <end position="101"/>
    </location>
</feature>
<organism evidence="2 3">
    <name type="scientific">Microbacterium esteraromaticum</name>
    <dbReference type="NCBI Taxonomy" id="57043"/>
    <lineage>
        <taxon>Bacteria</taxon>
        <taxon>Bacillati</taxon>
        <taxon>Actinomycetota</taxon>
        <taxon>Actinomycetes</taxon>
        <taxon>Micrococcales</taxon>
        <taxon>Microbacteriaceae</taxon>
        <taxon>Microbacterium</taxon>
    </lineage>
</organism>
<evidence type="ECO:0000313" key="3">
    <source>
        <dbReference type="Proteomes" id="UP000196320"/>
    </source>
</evidence>
<dbReference type="Proteomes" id="UP000196320">
    <property type="component" value="Unassembled WGS sequence"/>
</dbReference>